<evidence type="ECO:0000313" key="2">
    <source>
        <dbReference type="EMBL" id="CAD8218418.1"/>
    </source>
</evidence>
<feature type="region of interest" description="Disordered" evidence="1">
    <location>
        <begin position="153"/>
        <end position="181"/>
    </location>
</feature>
<gene>
    <name evidence="2" type="ORF">PPRO1472_LOCUS1862</name>
</gene>
<accession>A0A6U0FXU0</accession>
<feature type="compositionally biased region" description="Low complexity" evidence="1">
    <location>
        <begin position="20"/>
        <end position="30"/>
    </location>
</feature>
<dbReference type="AlphaFoldDB" id="A0A6U0FXU0"/>
<proteinExistence type="predicted"/>
<name>A0A6U0FXU0_9CHLO</name>
<dbReference type="InterPro" id="IPR049226">
    <property type="entry name" value="DUF6823"/>
</dbReference>
<dbReference type="EMBL" id="HBDW01002648">
    <property type="protein sequence ID" value="CAD8218418.1"/>
    <property type="molecule type" value="Transcribed_RNA"/>
</dbReference>
<feature type="compositionally biased region" description="Low complexity" evidence="1">
    <location>
        <begin position="158"/>
        <end position="167"/>
    </location>
</feature>
<evidence type="ECO:0000256" key="1">
    <source>
        <dbReference type="SAM" id="MobiDB-lite"/>
    </source>
</evidence>
<protein>
    <submittedName>
        <fullName evidence="2">Uncharacterized protein</fullName>
    </submittedName>
</protein>
<reference evidence="2" key="1">
    <citation type="submission" date="2021-01" db="EMBL/GenBank/DDBJ databases">
        <authorList>
            <person name="Corre E."/>
            <person name="Pelletier E."/>
            <person name="Niang G."/>
            <person name="Scheremetjew M."/>
            <person name="Finn R."/>
            <person name="Kale V."/>
            <person name="Holt S."/>
            <person name="Cochrane G."/>
            <person name="Meng A."/>
            <person name="Brown T."/>
            <person name="Cohen L."/>
        </authorList>
    </citation>
    <scope>NUCLEOTIDE SEQUENCE</scope>
    <source>
        <strain evidence="2">RCC251</strain>
    </source>
</reference>
<feature type="compositionally biased region" description="Basic and acidic residues" evidence="1">
    <location>
        <begin position="42"/>
        <end position="112"/>
    </location>
</feature>
<organism evidence="2">
    <name type="scientific">Pycnococcus provasolii</name>
    <dbReference type="NCBI Taxonomy" id="41880"/>
    <lineage>
        <taxon>Eukaryota</taxon>
        <taxon>Viridiplantae</taxon>
        <taxon>Chlorophyta</taxon>
        <taxon>Pseudoscourfieldiophyceae</taxon>
        <taxon>Pseudoscourfieldiales</taxon>
        <taxon>Pycnococcaceae</taxon>
        <taxon>Pycnococcus</taxon>
    </lineage>
</organism>
<feature type="compositionally biased region" description="Polar residues" evidence="1">
    <location>
        <begin position="1"/>
        <end position="10"/>
    </location>
</feature>
<sequence>MSSPPLSSTRLKSKRGVFASRTRTSTRTRTCAMVWPFSNNNDDDKASKNKDFRTLKQQRDDAFGATAEERIRRSQERRAETARMMKMSNAEKRKFREKAKPERAKGPYQDEKEGGGFLSQGFFIIPQAPFGNPEMDGGERFDLKGKYVDEGWVDESESSSSNFFSKLFGGGGGGKQSSKKK</sequence>
<feature type="region of interest" description="Disordered" evidence="1">
    <location>
        <begin position="1"/>
        <end position="112"/>
    </location>
</feature>
<dbReference type="Pfam" id="PF20709">
    <property type="entry name" value="DUF6823"/>
    <property type="match status" value="1"/>
</dbReference>